<reference evidence="1 2" key="1">
    <citation type="submission" date="2009-10" db="EMBL/GenBank/DDBJ databases">
        <authorList>
            <person name="Weinstock G."/>
            <person name="Sodergren E."/>
            <person name="Clifton S."/>
            <person name="Fulton L."/>
            <person name="Fulton B."/>
            <person name="Courtney L."/>
            <person name="Fronick C."/>
            <person name="Harrison M."/>
            <person name="Strong C."/>
            <person name="Farmer C."/>
            <person name="Delahaunty K."/>
            <person name="Markovic C."/>
            <person name="Hall O."/>
            <person name="Minx P."/>
            <person name="Tomlinson C."/>
            <person name="Mitreva M."/>
            <person name="Nelson J."/>
            <person name="Hou S."/>
            <person name="Wollam A."/>
            <person name="Pepin K.H."/>
            <person name="Johnson M."/>
            <person name="Bhonagiri V."/>
            <person name="Nash W.E."/>
            <person name="Warren W."/>
            <person name="Chinwalla A."/>
            <person name="Mardis E.R."/>
            <person name="Wilson R.K."/>
        </authorList>
    </citation>
    <scope>NUCLEOTIDE SEQUENCE [LARGE SCALE GENOMIC DNA]</scope>
    <source>
        <strain evidence="1 2">ATCC 23970</strain>
    </source>
</reference>
<dbReference type="EMBL" id="ACEQ02000011">
    <property type="protein sequence ID" value="EEZ75871.1"/>
    <property type="molecule type" value="Genomic_DNA"/>
</dbReference>
<evidence type="ECO:0000313" key="1">
    <source>
        <dbReference type="EMBL" id="EEZ75871.1"/>
    </source>
</evidence>
<dbReference type="Proteomes" id="UP000003843">
    <property type="component" value="Unassembled WGS sequence"/>
</dbReference>
<proteinExistence type="predicted"/>
<protein>
    <submittedName>
        <fullName evidence="1">Uncharacterized protein</fullName>
    </submittedName>
</protein>
<accession>D0W9B5</accession>
<name>D0W9B5_NEILA</name>
<comment type="caution">
    <text evidence="1">The sequence shown here is derived from an EMBL/GenBank/DDBJ whole genome shotgun (WGS) entry which is preliminary data.</text>
</comment>
<dbReference type="AlphaFoldDB" id="D0W9B5"/>
<organism evidence="1 2">
    <name type="scientific">Neisseria lactamica ATCC 23970</name>
    <dbReference type="NCBI Taxonomy" id="546265"/>
    <lineage>
        <taxon>Bacteria</taxon>
        <taxon>Pseudomonadati</taxon>
        <taxon>Pseudomonadota</taxon>
        <taxon>Betaproteobacteria</taxon>
        <taxon>Neisseriales</taxon>
        <taxon>Neisseriaceae</taxon>
        <taxon>Neisseria</taxon>
    </lineage>
</organism>
<sequence>MAFDGNPQFSCLSFYNARQITFCIGNLRQQFVGEAQQPFSDRGKAQRRGFSFEQRCAVVVFKHTDLVGKCGLGKENPFGGKGDAAGFFKCQQGFEVAQFDDGIHKASDGILNRRILK</sequence>
<gene>
    <name evidence="1" type="ORF">NEILACOT_04124</name>
</gene>
<evidence type="ECO:0000313" key="2">
    <source>
        <dbReference type="Proteomes" id="UP000003843"/>
    </source>
</evidence>